<dbReference type="EMBL" id="CP000360">
    <property type="protein sequence ID" value="ABF41201.1"/>
    <property type="molecule type" value="Genomic_DNA"/>
</dbReference>
<dbReference type="KEGG" id="aba:Acid345_2200"/>
<keyword evidence="1" id="KW-0732">Signal</keyword>
<evidence type="ECO:0000313" key="2">
    <source>
        <dbReference type="EMBL" id="ABF41201.1"/>
    </source>
</evidence>
<dbReference type="HOGENOM" id="CLU_1832529_0_0_0"/>
<dbReference type="Proteomes" id="UP000002432">
    <property type="component" value="Chromosome"/>
</dbReference>
<accession>Q1IPJ9</accession>
<protein>
    <submittedName>
        <fullName evidence="2">Uncharacterized protein</fullName>
    </submittedName>
</protein>
<feature type="chain" id="PRO_5004191051" evidence="1">
    <location>
        <begin position="20"/>
        <end position="140"/>
    </location>
</feature>
<dbReference type="AlphaFoldDB" id="Q1IPJ9"/>
<sequence length="140" mass="15046">MKKILVVLLLVAFSLPAFADFSWVEGSDVRYVGGTAAGIAPDTMGKLDVTSPAELVFTAAGGAKIAIPYAAVTNFRYSEEVAHHYGVIGATLIGLLKARRQQHFLHFAYHDANGNIQTVVLEVSKDAQAALRTTIQARVF</sequence>
<gene>
    <name evidence="2" type="ordered locus">Acid345_2200</name>
</gene>
<keyword evidence="3" id="KW-1185">Reference proteome</keyword>
<reference evidence="2 3" key="1">
    <citation type="journal article" date="2009" name="Appl. Environ. Microbiol.">
        <title>Three genomes from the phylum Acidobacteria provide insight into the lifestyles of these microorganisms in soils.</title>
        <authorList>
            <person name="Ward N.L."/>
            <person name="Challacombe J.F."/>
            <person name="Janssen P.H."/>
            <person name="Henrissat B."/>
            <person name="Coutinho P.M."/>
            <person name="Wu M."/>
            <person name="Xie G."/>
            <person name="Haft D.H."/>
            <person name="Sait M."/>
            <person name="Badger J."/>
            <person name="Barabote R.D."/>
            <person name="Bradley B."/>
            <person name="Brettin T.S."/>
            <person name="Brinkac L.M."/>
            <person name="Bruce D."/>
            <person name="Creasy T."/>
            <person name="Daugherty S.C."/>
            <person name="Davidsen T.M."/>
            <person name="DeBoy R.T."/>
            <person name="Detter J.C."/>
            <person name="Dodson R.J."/>
            <person name="Durkin A.S."/>
            <person name="Ganapathy A."/>
            <person name="Gwinn-Giglio M."/>
            <person name="Han C.S."/>
            <person name="Khouri H."/>
            <person name="Kiss H."/>
            <person name="Kothari S.P."/>
            <person name="Madupu R."/>
            <person name="Nelson K.E."/>
            <person name="Nelson W.C."/>
            <person name="Paulsen I."/>
            <person name="Penn K."/>
            <person name="Ren Q."/>
            <person name="Rosovitz M.J."/>
            <person name="Selengut J.D."/>
            <person name="Shrivastava S."/>
            <person name="Sullivan S.A."/>
            <person name="Tapia R."/>
            <person name="Thompson L.S."/>
            <person name="Watkins K.L."/>
            <person name="Yang Q."/>
            <person name="Yu C."/>
            <person name="Zafar N."/>
            <person name="Zhou L."/>
            <person name="Kuske C.R."/>
        </authorList>
    </citation>
    <scope>NUCLEOTIDE SEQUENCE [LARGE SCALE GENOMIC DNA]</scope>
    <source>
        <strain evidence="2 3">Ellin345</strain>
    </source>
</reference>
<evidence type="ECO:0000313" key="3">
    <source>
        <dbReference type="Proteomes" id="UP000002432"/>
    </source>
</evidence>
<proteinExistence type="predicted"/>
<dbReference type="EnsemblBacteria" id="ABF41201">
    <property type="protein sequence ID" value="ABF41201"/>
    <property type="gene ID" value="Acid345_2200"/>
</dbReference>
<organism evidence="2 3">
    <name type="scientific">Koribacter versatilis (strain Ellin345)</name>
    <dbReference type="NCBI Taxonomy" id="204669"/>
    <lineage>
        <taxon>Bacteria</taxon>
        <taxon>Pseudomonadati</taxon>
        <taxon>Acidobacteriota</taxon>
        <taxon>Terriglobia</taxon>
        <taxon>Terriglobales</taxon>
        <taxon>Candidatus Korobacteraceae</taxon>
        <taxon>Candidatus Korobacter</taxon>
    </lineage>
</organism>
<dbReference type="RefSeq" id="WP_011523002.1">
    <property type="nucleotide sequence ID" value="NC_008009.1"/>
</dbReference>
<feature type="signal peptide" evidence="1">
    <location>
        <begin position="1"/>
        <end position="19"/>
    </location>
</feature>
<dbReference type="STRING" id="204669.Acid345_2200"/>
<name>Q1IPJ9_KORVE</name>
<evidence type="ECO:0000256" key="1">
    <source>
        <dbReference type="SAM" id="SignalP"/>
    </source>
</evidence>